<comment type="caution">
    <text evidence="3">The sequence shown here is derived from an EMBL/GenBank/DDBJ whole genome shotgun (WGS) entry which is preliminary data.</text>
</comment>
<evidence type="ECO:0000313" key="4">
    <source>
        <dbReference type="Proteomes" id="UP000518752"/>
    </source>
</evidence>
<feature type="transmembrane region" description="Helical" evidence="2">
    <location>
        <begin position="160"/>
        <end position="185"/>
    </location>
</feature>
<keyword evidence="4" id="KW-1185">Reference proteome</keyword>
<dbReference type="Proteomes" id="UP000518752">
    <property type="component" value="Unassembled WGS sequence"/>
</dbReference>
<feature type="transmembrane region" description="Helical" evidence="2">
    <location>
        <begin position="76"/>
        <end position="97"/>
    </location>
</feature>
<dbReference type="EMBL" id="JAACJN010000165">
    <property type="protein sequence ID" value="KAF5365549.1"/>
    <property type="molecule type" value="Genomic_DNA"/>
</dbReference>
<sequence length="364" mass="40841">MSDKPVDAWLERSRLDGMILAGFTYGSSSGFDTMLSLDPYNSSGLPLGIFFLLSVQASVAVYRGSRSTRRKTNQKISRLLLAYVGITFILATIGIAANARYTEDIWINFRGQEGWSPENLIDNEFDFWYNRLAIDSQEVLVWIMNALLLYRCCKVWSNAWWVVTLMGTVYLAIVGLSISVMVFAGESAVFANLNLQTSFLALSCTYNLLFTILVSIRLLTVRRTVQQALSPEHARPYMSITTTLVESASLYFIFDLIFLVSFAVHSDVENLILLENCLIQGIAQLLIINRVAEGREYNDEKRTKQMAESTITGTSGRFSNRPSQSTRLGSNRVELELTPVSEDEMSTRDNGTDMGRNSKVVMVV</sequence>
<evidence type="ECO:0000313" key="3">
    <source>
        <dbReference type="EMBL" id="KAF5365549.1"/>
    </source>
</evidence>
<evidence type="ECO:0000256" key="2">
    <source>
        <dbReference type="SAM" id="Phobius"/>
    </source>
</evidence>
<dbReference type="OrthoDB" id="2905268at2759"/>
<dbReference type="AlphaFoldDB" id="A0A8H5GIR5"/>
<keyword evidence="2" id="KW-0812">Transmembrane</keyword>
<feature type="compositionally biased region" description="Polar residues" evidence="1">
    <location>
        <begin position="306"/>
        <end position="329"/>
    </location>
</feature>
<feature type="transmembrane region" description="Helical" evidence="2">
    <location>
        <begin position="128"/>
        <end position="148"/>
    </location>
</feature>
<accession>A0A8H5GIR5</accession>
<feature type="transmembrane region" description="Helical" evidence="2">
    <location>
        <begin position="240"/>
        <end position="265"/>
    </location>
</feature>
<name>A0A8H5GIR5_9AGAR</name>
<feature type="transmembrane region" description="Helical" evidence="2">
    <location>
        <begin position="44"/>
        <end position="64"/>
    </location>
</feature>
<reference evidence="3 4" key="1">
    <citation type="journal article" date="2020" name="ISME J.">
        <title>Uncovering the hidden diversity of litter-decomposition mechanisms in mushroom-forming fungi.</title>
        <authorList>
            <person name="Floudas D."/>
            <person name="Bentzer J."/>
            <person name="Ahren D."/>
            <person name="Johansson T."/>
            <person name="Persson P."/>
            <person name="Tunlid A."/>
        </authorList>
    </citation>
    <scope>NUCLEOTIDE SEQUENCE [LARGE SCALE GENOMIC DNA]</scope>
    <source>
        <strain evidence="3 4">CBS 406.79</strain>
    </source>
</reference>
<gene>
    <name evidence="3" type="ORF">D9757_010922</name>
</gene>
<feature type="region of interest" description="Disordered" evidence="1">
    <location>
        <begin position="299"/>
        <end position="332"/>
    </location>
</feature>
<evidence type="ECO:0000256" key="1">
    <source>
        <dbReference type="SAM" id="MobiDB-lite"/>
    </source>
</evidence>
<organism evidence="3 4">
    <name type="scientific">Collybiopsis confluens</name>
    <dbReference type="NCBI Taxonomy" id="2823264"/>
    <lineage>
        <taxon>Eukaryota</taxon>
        <taxon>Fungi</taxon>
        <taxon>Dikarya</taxon>
        <taxon>Basidiomycota</taxon>
        <taxon>Agaricomycotina</taxon>
        <taxon>Agaricomycetes</taxon>
        <taxon>Agaricomycetidae</taxon>
        <taxon>Agaricales</taxon>
        <taxon>Marasmiineae</taxon>
        <taxon>Omphalotaceae</taxon>
        <taxon>Collybiopsis</taxon>
    </lineage>
</organism>
<proteinExistence type="predicted"/>
<keyword evidence="2" id="KW-1133">Transmembrane helix</keyword>
<keyword evidence="2" id="KW-0472">Membrane</keyword>
<feature type="transmembrane region" description="Helical" evidence="2">
    <location>
        <begin position="197"/>
        <end position="219"/>
    </location>
</feature>
<protein>
    <submittedName>
        <fullName evidence="3">Uncharacterized protein</fullName>
    </submittedName>
</protein>